<keyword evidence="7 9" id="KW-0472">Membrane</keyword>
<keyword evidence="9" id="KW-0249">Electron transport</keyword>
<keyword evidence="4 9" id="KW-0813">Transport</keyword>
<name>A0A343ERN5_DERRE</name>
<feature type="transmembrane region" description="Helical" evidence="9">
    <location>
        <begin position="54"/>
        <end position="76"/>
    </location>
</feature>
<proteinExistence type="inferred from homology"/>
<evidence type="ECO:0000256" key="6">
    <source>
        <dbReference type="ARBA" id="ARBA00022989"/>
    </source>
</evidence>
<dbReference type="Gene3D" id="1.20.58.1610">
    <property type="entry name" value="NADH:ubiquinone/plastoquinone oxidoreductase, chain 3"/>
    <property type="match status" value="1"/>
</dbReference>
<evidence type="ECO:0000256" key="7">
    <source>
        <dbReference type="ARBA" id="ARBA00023136"/>
    </source>
</evidence>
<comment type="subcellular location">
    <subcellularLocation>
        <location evidence="1">Membrane</location>
    </subcellularLocation>
    <subcellularLocation>
        <location evidence="9">Mitochondrion membrane</location>
        <topology evidence="9">Multi-pass membrane protein</topology>
    </subcellularLocation>
</comment>
<dbReference type="Pfam" id="PF00507">
    <property type="entry name" value="Oxidored_q4"/>
    <property type="match status" value="1"/>
</dbReference>
<dbReference type="GO" id="GO:0008137">
    <property type="term" value="F:NADH dehydrogenase (ubiquinone) activity"/>
    <property type="evidence" value="ECO:0007669"/>
    <property type="project" value="UniProtKB-UniRule"/>
</dbReference>
<evidence type="ECO:0000313" key="10">
    <source>
        <dbReference type="EMBL" id="ASL05741.1"/>
    </source>
</evidence>
<evidence type="ECO:0000256" key="2">
    <source>
        <dbReference type="ARBA" id="ARBA00008472"/>
    </source>
</evidence>
<dbReference type="GO" id="GO:0031966">
    <property type="term" value="C:mitochondrial membrane"/>
    <property type="evidence" value="ECO:0007669"/>
    <property type="project" value="UniProtKB-SubCell"/>
</dbReference>
<dbReference type="PANTHER" id="PTHR11058:SF9">
    <property type="entry name" value="NADH-UBIQUINONE OXIDOREDUCTASE CHAIN 3"/>
    <property type="match status" value="1"/>
</dbReference>
<protein>
    <recommendedName>
        <fullName evidence="3 9">NADH-ubiquinone oxidoreductase chain 3</fullName>
        <ecNumber evidence="9">7.1.1.2</ecNumber>
    </recommendedName>
</protein>
<sequence length="116" mass="13485">MYKHLMLVIFVAMLLLIIYLLVAWSSSSYCLDKNSAFECGFDPLSSMRTPFSTRFFVLVVLFLIFDIEVSLLFPILGMFSSFTTMTTMTIFLGFLLILMIGLFYEWYQGAIDWMSF</sequence>
<dbReference type="InterPro" id="IPR038430">
    <property type="entry name" value="NDAH_ubi_oxred_su3_sf"/>
</dbReference>
<dbReference type="EC" id="7.1.1.2" evidence="9"/>
<dbReference type="AlphaFoldDB" id="A0A343ERN5"/>
<comment type="catalytic activity">
    <reaction evidence="8 9">
        <text>a ubiquinone + NADH + 5 H(+)(in) = a ubiquinol + NAD(+) + 4 H(+)(out)</text>
        <dbReference type="Rhea" id="RHEA:29091"/>
        <dbReference type="Rhea" id="RHEA-COMP:9565"/>
        <dbReference type="Rhea" id="RHEA-COMP:9566"/>
        <dbReference type="ChEBI" id="CHEBI:15378"/>
        <dbReference type="ChEBI" id="CHEBI:16389"/>
        <dbReference type="ChEBI" id="CHEBI:17976"/>
        <dbReference type="ChEBI" id="CHEBI:57540"/>
        <dbReference type="ChEBI" id="CHEBI:57945"/>
        <dbReference type="EC" id="7.1.1.2"/>
    </reaction>
</comment>
<keyword evidence="9" id="KW-0679">Respiratory chain</keyword>
<dbReference type="PANTHER" id="PTHR11058">
    <property type="entry name" value="NADH-UBIQUINONE OXIDOREDUCTASE CHAIN 3"/>
    <property type="match status" value="1"/>
</dbReference>
<gene>
    <name evidence="10" type="primary">ND3</name>
</gene>
<dbReference type="GO" id="GO:0030964">
    <property type="term" value="C:NADH dehydrogenase complex"/>
    <property type="evidence" value="ECO:0007669"/>
    <property type="project" value="TreeGrafter"/>
</dbReference>
<dbReference type="CTD" id="4537"/>
<evidence type="ECO:0000256" key="3">
    <source>
        <dbReference type="ARBA" id="ARBA00021007"/>
    </source>
</evidence>
<keyword evidence="9" id="KW-0830">Ubiquinone</keyword>
<comment type="function">
    <text evidence="9">Core subunit of the mitochondrial membrane respiratory chain NADH dehydrogenase (Complex I) which catalyzes electron transfer from NADH through the respiratory chain, using ubiquinone as an electron acceptor. Essential for the catalytic activity of complex I.</text>
</comment>
<reference evidence="10" key="1">
    <citation type="journal article" date="2017" name="Mitochondrial DNA Part B Resour">
        <title>The complete mitochondrial genome of the gray garden slug Deroceras reticulatum (Gastropoda: Pulmonata: Stylommatophora).</title>
        <authorList>
            <person name="Ahn S.-J."/>
            <person name="Martin R."/>
            <person name="Rao S."/>
            <person name="Choi M.-Y."/>
        </authorList>
    </citation>
    <scope>NUCLEOTIDE SEQUENCE</scope>
</reference>
<dbReference type="InterPro" id="IPR000440">
    <property type="entry name" value="NADH_UbQ/plastoQ_OxRdtase_su3"/>
</dbReference>
<dbReference type="GeneID" id="33868719"/>
<keyword evidence="6 9" id="KW-1133">Transmembrane helix</keyword>
<evidence type="ECO:0000256" key="9">
    <source>
        <dbReference type="RuleBase" id="RU003640"/>
    </source>
</evidence>
<evidence type="ECO:0000256" key="5">
    <source>
        <dbReference type="ARBA" id="ARBA00022692"/>
    </source>
</evidence>
<evidence type="ECO:0000256" key="8">
    <source>
        <dbReference type="ARBA" id="ARBA00049551"/>
    </source>
</evidence>
<dbReference type="EMBL" id="KY765589">
    <property type="protein sequence ID" value="ASL05741.1"/>
    <property type="molecule type" value="Genomic_DNA"/>
</dbReference>
<accession>A0A343ERN5</accession>
<evidence type="ECO:0000256" key="1">
    <source>
        <dbReference type="ARBA" id="ARBA00004370"/>
    </source>
</evidence>
<comment type="similarity">
    <text evidence="2 9">Belongs to the complex I subunit 3 family.</text>
</comment>
<keyword evidence="9 10" id="KW-0496">Mitochondrion</keyword>
<keyword evidence="5 9" id="KW-0812">Transmembrane</keyword>
<dbReference type="RefSeq" id="YP_009408806.1">
    <property type="nucleotide sequence ID" value="NC_035495.1"/>
</dbReference>
<geneLocation type="mitochondrion" evidence="10"/>
<keyword evidence="9" id="KW-0520">NAD</keyword>
<organism evidence="10">
    <name type="scientific">Deroceras reticulatum</name>
    <name type="common">Gray garden slug</name>
    <dbReference type="NCBI Taxonomy" id="145610"/>
    <lineage>
        <taxon>Eukaryota</taxon>
        <taxon>Metazoa</taxon>
        <taxon>Spiralia</taxon>
        <taxon>Lophotrochozoa</taxon>
        <taxon>Mollusca</taxon>
        <taxon>Gastropoda</taxon>
        <taxon>Heterobranchia</taxon>
        <taxon>Euthyneura</taxon>
        <taxon>Panpulmonata</taxon>
        <taxon>Eupulmonata</taxon>
        <taxon>Stylommatophora</taxon>
        <taxon>Helicina</taxon>
        <taxon>Limacoidea</taxon>
        <taxon>Agriolimacidae</taxon>
        <taxon>Deroceras</taxon>
    </lineage>
</organism>
<evidence type="ECO:0000256" key="4">
    <source>
        <dbReference type="ARBA" id="ARBA00022448"/>
    </source>
</evidence>
<feature type="transmembrane region" description="Helical" evidence="9">
    <location>
        <begin position="88"/>
        <end position="107"/>
    </location>
</feature>
<keyword evidence="9" id="KW-1278">Translocase</keyword>